<dbReference type="Proteomes" id="UP001321760">
    <property type="component" value="Unassembled WGS sequence"/>
</dbReference>
<dbReference type="EMBL" id="MU865936">
    <property type="protein sequence ID" value="KAK4449586.1"/>
    <property type="molecule type" value="Genomic_DNA"/>
</dbReference>
<reference evidence="2" key="2">
    <citation type="submission" date="2023-05" db="EMBL/GenBank/DDBJ databases">
        <authorList>
            <consortium name="Lawrence Berkeley National Laboratory"/>
            <person name="Steindorff A."/>
            <person name="Hensen N."/>
            <person name="Bonometti L."/>
            <person name="Westerberg I."/>
            <person name="Brannstrom I.O."/>
            <person name="Guillou S."/>
            <person name="Cros-Aarteil S."/>
            <person name="Calhoun S."/>
            <person name="Haridas S."/>
            <person name="Kuo A."/>
            <person name="Mondo S."/>
            <person name="Pangilinan J."/>
            <person name="Riley R."/>
            <person name="Labutti K."/>
            <person name="Andreopoulos B."/>
            <person name="Lipzen A."/>
            <person name="Chen C."/>
            <person name="Yanf M."/>
            <person name="Daum C."/>
            <person name="Ng V."/>
            <person name="Clum A."/>
            <person name="Ohm R."/>
            <person name="Martin F."/>
            <person name="Silar P."/>
            <person name="Natvig D."/>
            <person name="Lalanne C."/>
            <person name="Gautier V."/>
            <person name="Ament-Velasquez S.L."/>
            <person name="Kruys A."/>
            <person name="Hutchinson M.I."/>
            <person name="Powell A.J."/>
            <person name="Barry K."/>
            <person name="Miller A.N."/>
            <person name="Grigoriev I.V."/>
            <person name="Debuchy R."/>
            <person name="Gladieux P."/>
            <person name="Thoren M.H."/>
            <person name="Johannesson H."/>
        </authorList>
    </citation>
    <scope>NUCLEOTIDE SEQUENCE</scope>
    <source>
        <strain evidence="2">PSN243</strain>
    </source>
</reference>
<name>A0AAV9GSG5_9PEZI</name>
<keyword evidence="1" id="KW-0812">Transmembrane</keyword>
<evidence type="ECO:0000256" key="1">
    <source>
        <dbReference type="SAM" id="Phobius"/>
    </source>
</evidence>
<organism evidence="2 3">
    <name type="scientific">Podospora aff. communis PSN243</name>
    <dbReference type="NCBI Taxonomy" id="3040156"/>
    <lineage>
        <taxon>Eukaryota</taxon>
        <taxon>Fungi</taxon>
        <taxon>Dikarya</taxon>
        <taxon>Ascomycota</taxon>
        <taxon>Pezizomycotina</taxon>
        <taxon>Sordariomycetes</taxon>
        <taxon>Sordariomycetidae</taxon>
        <taxon>Sordariales</taxon>
        <taxon>Podosporaceae</taxon>
        <taxon>Podospora</taxon>
    </lineage>
</organism>
<sequence length="278" mass="31868">MASSEKPSVLAMAKGHMPPHLATQFLTDDLIVFTHHELEDQDHRPGRRRNRHQHPCPRCKLYRPALLASSIIGSTAGIATSLSILLYLDQRTASVTPGPLNQPLPAPLTSHTWRITILSLLSLLLLVLIIYTRKRLISISTLYCIFTAQLLYTAELLIRRRLHGHSTKGPITRNMDSLRAGNILIRLTPWPNQHSRPWLSWLNWFVARWQDGRRCLLSVHLYETMQAGKEMPAPMECSVEGLEKVSVRREDRWFLVDVVGAEELHWPMRNEEGDICVW</sequence>
<feature type="transmembrane region" description="Helical" evidence="1">
    <location>
        <begin position="65"/>
        <end position="88"/>
    </location>
</feature>
<evidence type="ECO:0000313" key="3">
    <source>
        <dbReference type="Proteomes" id="UP001321760"/>
    </source>
</evidence>
<reference evidence="2" key="1">
    <citation type="journal article" date="2023" name="Mol. Phylogenet. Evol.">
        <title>Genome-scale phylogeny and comparative genomics of the fungal order Sordariales.</title>
        <authorList>
            <person name="Hensen N."/>
            <person name="Bonometti L."/>
            <person name="Westerberg I."/>
            <person name="Brannstrom I.O."/>
            <person name="Guillou S."/>
            <person name="Cros-Aarteil S."/>
            <person name="Calhoun S."/>
            <person name="Haridas S."/>
            <person name="Kuo A."/>
            <person name="Mondo S."/>
            <person name="Pangilinan J."/>
            <person name="Riley R."/>
            <person name="LaButti K."/>
            <person name="Andreopoulos B."/>
            <person name="Lipzen A."/>
            <person name="Chen C."/>
            <person name="Yan M."/>
            <person name="Daum C."/>
            <person name="Ng V."/>
            <person name="Clum A."/>
            <person name="Steindorff A."/>
            <person name="Ohm R.A."/>
            <person name="Martin F."/>
            <person name="Silar P."/>
            <person name="Natvig D.O."/>
            <person name="Lalanne C."/>
            <person name="Gautier V."/>
            <person name="Ament-Velasquez S.L."/>
            <person name="Kruys A."/>
            <person name="Hutchinson M.I."/>
            <person name="Powell A.J."/>
            <person name="Barry K."/>
            <person name="Miller A.N."/>
            <person name="Grigoriev I.V."/>
            <person name="Debuchy R."/>
            <person name="Gladieux P."/>
            <person name="Hiltunen Thoren M."/>
            <person name="Johannesson H."/>
        </authorList>
    </citation>
    <scope>NUCLEOTIDE SEQUENCE</scope>
    <source>
        <strain evidence="2">PSN243</strain>
    </source>
</reference>
<protein>
    <submittedName>
        <fullName evidence="2">Uncharacterized protein</fullName>
    </submittedName>
</protein>
<gene>
    <name evidence="2" type="ORF">QBC34DRAFT_404416</name>
</gene>
<feature type="transmembrane region" description="Helical" evidence="1">
    <location>
        <begin position="113"/>
        <end position="131"/>
    </location>
</feature>
<keyword evidence="1" id="KW-1133">Transmembrane helix</keyword>
<accession>A0AAV9GSG5</accession>
<dbReference type="AlphaFoldDB" id="A0AAV9GSG5"/>
<proteinExistence type="predicted"/>
<comment type="caution">
    <text evidence="2">The sequence shown here is derived from an EMBL/GenBank/DDBJ whole genome shotgun (WGS) entry which is preliminary data.</text>
</comment>
<keyword evidence="3" id="KW-1185">Reference proteome</keyword>
<evidence type="ECO:0000313" key="2">
    <source>
        <dbReference type="EMBL" id="KAK4449586.1"/>
    </source>
</evidence>
<keyword evidence="1" id="KW-0472">Membrane</keyword>